<dbReference type="AlphaFoldDB" id="A0A381Q6I7"/>
<sequence length="175" mass="18842">MAHKFFVSILLAIACTQASFGAHHEALIQDALAAAPPTLVDSVSVVDWDGNVLRQGTSDYTCMPTPPNVAGTQPMCLDGPWKTWADAWSNKKPLNITRLGISYMLLGDEGASNIDPYATGPTDDNEWIDEGPHLMIVVPDASLLEGIPTDPSQGGPYVMWKGSPYQHIMVPVGPR</sequence>
<dbReference type="PROSITE" id="PS51257">
    <property type="entry name" value="PROKAR_LIPOPROTEIN"/>
    <property type="match status" value="1"/>
</dbReference>
<evidence type="ECO:0000313" key="1">
    <source>
        <dbReference type="EMBL" id="SUZ74922.1"/>
    </source>
</evidence>
<dbReference type="EMBL" id="UINC01001227">
    <property type="protein sequence ID" value="SUZ74922.1"/>
    <property type="molecule type" value="Genomic_DNA"/>
</dbReference>
<proteinExistence type="predicted"/>
<organism evidence="1">
    <name type="scientific">marine metagenome</name>
    <dbReference type="NCBI Taxonomy" id="408172"/>
    <lineage>
        <taxon>unclassified sequences</taxon>
        <taxon>metagenomes</taxon>
        <taxon>ecological metagenomes</taxon>
    </lineage>
</organism>
<protein>
    <submittedName>
        <fullName evidence="1">Uncharacterized protein</fullName>
    </submittedName>
</protein>
<name>A0A381Q6I7_9ZZZZ</name>
<gene>
    <name evidence="1" type="ORF">METZ01_LOCUS27776</name>
</gene>
<accession>A0A381Q6I7</accession>
<reference evidence="1" key="1">
    <citation type="submission" date="2018-05" db="EMBL/GenBank/DDBJ databases">
        <authorList>
            <person name="Lanie J.A."/>
            <person name="Ng W.-L."/>
            <person name="Kazmierczak K.M."/>
            <person name="Andrzejewski T.M."/>
            <person name="Davidsen T.M."/>
            <person name="Wayne K.J."/>
            <person name="Tettelin H."/>
            <person name="Glass J.I."/>
            <person name="Rusch D."/>
            <person name="Podicherti R."/>
            <person name="Tsui H.-C.T."/>
            <person name="Winkler M.E."/>
        </authorList>
    </citation>
    <scope>NUCLEOTIDE SEQUENCE</scope>
</reference>